<name>A0A9X3HX33_9VIBR</name>
<evidence type="ECO:0000313" key="6">
    <source>
        <dbReference type="EMBL" id="MCW8347061.1"/>
    </source>
</evidence>
<keyword evidence="7" id="KW-1185">Reference proteome</keyword>
<dbReference type="AlphaFoldDB" id="A0A9X3HX33"/>
<dbReference type="InterPro" id="IPR043129">
    <property type="entry name" value="ATPase_NBD"/>
</dbReference>
<dbReference type="EMBL" id="JAKRRY010000017">
    <property type="protein sequence ID" value="MCW8347061.1"/>
    <property type="molecule type" value="Genomic_DNA"/>
</dbReference>
<keyword evidence="2" id="KW-0808">Transferase</keyword>
<organism evidence="6 7">
    <name type="scientific">Vibrio qingdaonensis</name>
    <dbReference type="NCBI Taxonomy" id="2829491"/>
    <lineage>
        <taxon>Bacteria</taxon>
        <taxon>Pseudomonadati</taxon>
        <taxon>Pseudomonadota</taxon>
        <taxon>Gammaproteobacteria</taxon>
        <taxon>Vibrionales</taxon>
        <taxon>Vibrionaceae</taxon>
        <taxon>Vibrio</taxon>
    </lineage>
</organism>
<accession>A0A9X3HX33</accession>
<dbReference type="PANTHER" id="PTHR43095:SF3">
    <property type="entry name" value="L-XYLULOSE_3-KETO-L-GULONATE KINASE"/>
    <property type="match status" value="1"/>
</dbReference>
<proteinExistence type="inferred from homology"/>
<dbReference type="RefSeq" id="WP_265675592.1">
    <property type="nucleotide sequence ID" value="NZ_JAKRRY010000017.1"/>
</dbReference>
<dbReference type="Proteomes" id="UP001155587">
    <property type="component" value="Unassembled WGS sequence"/>
</dbReference>
<evidence type="ECO:0000256" key="3">
    <source>
        <dbReference type="ARBA" id="ARBA00022777"/>
    </source>
</evidence>
<protein>
    <submittedName>
        <fullName evidence="6">Carbohydrate kinase</fullName>
    </submittedName>
</protein>
<keyword evidence="3 6" id="KW-0418">Kinase</keyword>
<dbReference type="SUPFAM" id="SSF53067">
    <property type="entry name" value="Actin-like ATPase domain"/>
    <property type="match status" value="2"/>
</dbReference>
<evidence type="ECO:0000256" key="2">
    <source>
        <dbReference type="ARBA" id="ARBA00022679"/>
    </source>
</evidence>
<dbReference type="Pfam" id="PF00370">
    <property type="entry name" value="FGGY_N"/>
    <property type="match status" value="1"/>
</dbReference>
<dbReference type="GO" id="GO:0005975">
    <property type="term" value="P:carbohydrate metabolic process"/>
    <property type="evidence" value="ECO:0007669"/>
    <property type="project" value="InterPro"/>
</dbReference>
<dbReference type="InterPro" id="IPR050406">
    <property type="entry name" value="FGGY_Carb_Kinase"/>
</dbReference>
<evidence type="ECO:0000256" key="1">
    <source>
        <dbReference type="ARBA" id="ARBA00009156"/>
    </source>
</evidence>
<gene>
    <name evidence="6" type="ORF">MD535_13730</name>
</gene>
<dbReference type="CDD" id="cd07802">
    <property type="entry name" value="ASKHA_NBD_FGGY_EcLyxK-like"/>
    <property type="match status" value="1"/>
</dbReference>
<evidence type="ECO:0000259" key="5">
    <source>
        <dbReference type="Pfam" id="PF02782"/>
    </source>
</evidence>
<evidence type="ECO:0000313" key="7">
    <source>
        <dbReference type="Proteomes" id="UP001155587"/>
    </source>
</evidence>
<dbReference type="Pfam" id="PF02782">
    <property type="entry name" value="FGGY_C"/>
    <property type="match status" value="1"/>
</dbReference>
<dbReference type="InterPro" id="IPR018484">
    <property type="entry name" value="FGGY_N"/>
</dbReference>
<comment type="similarity">
    <text evidence="1">Belongs to the FGGY kinase family.</text>
</comment>
<reference evidence="6" key="1">
    <citation type="submission" date="2022-02" db="EMBL/GenBank/DDBJ databases">
        <title>Vibrio sp. nov, a new bacterium isolated from seawater.</title>
        <authorList>
            <person name="Yuan Y."/>
        </authorList>
    </citation>
    <scope>NUCLEOTIDE SEQUENCE</scope>
    <source>
        <strain evidence="6">ZSDZ65</strain>
    </source>
</reference>
<sequence length="496" mass="54895">MSYAIGIDCGNTAIKAALFDENGHEIATVASNYPTHIPSPDYTEADMNECWQICANVIANLIEKTGIDNEQIAAIGTSGHGNGLYLLDHEDSPLLAIKSLDNRAEKLVQALQQSTSFHAIKTRNRQGVWSSQTATLLLWLKQHQPSVYQQIGQVLFCKDFVNYNLTGECATEWGDITASGLFDFERDEISDELLDYYDLMDIRSKLPAIYESHQVIGQVTDSAASVTALKAGTPVIAGLFDVVACAYGCEASQIGATSVVAGTWNINQVVTASLPPANIFMACKFSKDRYLAIESSTCSASNLEWLVERFFSDKRAREAELGTTIFEQFNRQLEDVELTHSLPIFHPYLYGSTHQDNQSANLFGLKGWHQDIHIVYAFYEGIVFAHLEHIERLRETGYQVDRIAISGGASRSQYWCQLFADVLGVTVIPGGCDEVGAKGVAMLALASVANTDKSDKRAQADQVTQRRFEPNHKRGEFFAARYRKYGLLRDALTLLS</sequence>
<evidence type="ECO:0000259" key="4">
    <source>
        <dbReference type="Pfam" id="PF00370"/>
    </source>
</evidence>
<dbReference type="Gene3D" id="3.30.420.40">
    <property type="match status" value="2"/>
</dbReference>
<dbReference type="InterPro" id="IPR000577">
    <property type="entry name" value="Carb_kinase_FGGY"/>
</dbReference>
<dbReference type="GO" id="GO:0016301">
    <property type="term" value="F:kinase activity"/>
    <property type="evidence" value="ECO:0007669"/>
    <property type="project" value="UniProtKB-KW"/>
</dbReference>
<dbReference type="PIRSF" id="PIRSF000538">
    <property type="entry name" value="GlpK"/>
    <property type="match status" value="1"/>
</dbReference>
<feature type="domain" description="Carbohydrate kinase FGGY C-terminal" evidence="5">
    <location>
        <begin position="259"/>
        <end position="446"/>
    </location>
</feature>
<feature type="domain" description="Carbohydrate kinase FGGY N-terminal" evidence="4">
    <location>
        <begin position="3"/>
        <end position="248"/>
    </location>
</feature>
<dbReference type="InterPro" id="IPR018485">
    <property type="entry name" value="FGGY_C"/>
</dbReference>
<comment type="caution">
    <text evidence="6">The sequence shown here is derived from an EMBL/GenBank/DDBJ whole genome shotgun (WGS) entry which is preliminary data.</text>
</comment>
<dbReference type="PANTHER" id="PTHR43095">
    <property type="entry name" value="SUGAR KINASE"/>
    <property type="match status" value="1"/>
</dbReference>